<dbReference type="SUPFAM" id="SSF48452">
    <property type="entry name" value="TPR-like"/>
    <property type="match status" value="1"/>
</dbReference>
<sequence>MYKRISLVVAVLSLGFSAVSIPSVAQAQVLMAQTTNPQLKRLFEEGQRLVAANDYNGAIAIYQQAAQIEPRNARIHSGIGYLYAQQGNFPPALASYRRAIAIDANNSDFHYAVGYIKVNMGDTKGAKESYRRAIQLNRNHLNAYLGLGITQARMGDFTAANWAYEQAIKLAPNNAQTYEFMALMYKQRRQTAKANNLLKKARNLYQRRNDSAGVNRIDGILRQLGG</sequence>
<organism evidence="3 4">
    <name type="scientific">Nodularia spumigena CENA596</name>
    <dbReference type="NCBI Taxonomy" id="1819295"/>
    <lineage>
        <taxon>Bacteria</taxon>
        <taxon>Bacillati</taxon>
        <taxon>Cyanobacteriota</taxon>
        <taxon>Cyanophyceae</taxon>
        <taxon>Nostocales</taxon>
        <taxon>Nodulariaceae</taxon>
        <taxon>Nodularia</taxon>
    </lineage>
</organism>
<dbReference type="OrthoDB" id="514657at2"/>
<dbReference type="Proteomes" id="UP000076555">
    <property type="component" value="Unassembled WGS sequence"/>
</dbReference>
<dbReference type="Pfam" id="PF14559">
    <property type="entry name" value="TPR_19"/>
    <property type="match status" value="1"/>
</dbReference>
<feature type="repeat" description="TPR" evidence="1">
    <location>
        <begin position="141"/>
        <end position="174"/>
    </location>
</feature>
<evidence type="ECO:0000313" key="4">
    <source>
        <dbReference type="Proteomes" id="UP000076555"/>
    </source>
</evidence>
<proteinExistence type="predicted"/>
<dbReference type="PANTHER" id="PTHR12558">
    <property type="entry name" value="CELL DIVISION CYCLE 16,23,27"/>
    <property type="match status" value="1"/>
</dbReference>
<feature type="repeat" description="TPR" evidence="1">
    <location>
        <begin position="73"/>
        <end position="106"/>
    </location>
</feature>
<dbReference type="PROSITE" id="PS50005">
    <property type="entry name" value="TPR"/>
    <property type="match status" value="4"/>
</dbReference>
<feature type="signal peptide" evidence="2">
    <location>
        <begin position="1"/>
        <end position="27"/>
    </location>
</feature>
<feature type="repeat" description="TPR" evidence="1">
    <location>
        <begin position="107"/>
        <end position="140"/>
    </location>
</feature>
<dbReference type="Pfam" id="PF13432">
    <property type="entry name" value="TPR_16"/>
    <property type="match status" value="1"/>
</dbReference>
<dbReference type="EMBL" id="LWAJ01000013">
    <property type="protein sequence ID" value="KZL51660.1"/>
    <property type="molecule type" value="Genomic_DNA"/>
</dbReference>
<name>A0A166KXI4_NODSP</name>
<protein>
    <submittedName>
        <fullName evidence="3">Uncharacterized protein</fullName>
    </submittedName>
</protein>
<dbReference type="RefSeq" id="WP_063871177.1">
    <property type="nucleotide sequence ID" value="NZ_CAWMRI010000013.1"/>
</dbReference>
<feature type="repeat" description="TPR" evidence="1">
    <location>
        <begin position="39"/>
        <end position="72"/>
    </location>
</feature>
<evidence type="ECO:0000256" key="1">
    <source>
        <dbReference type="PROSITE-ProRule" id="PRU00339"/>
    </source>
</evidence>
<accession>A0A166KXI4</accession>
<dbReference type="InterPro" id="IPR011990">
    <property type="entry name" value="TPR-like_helical_dom_sf"/>
</dbReference>
<comment type="caution">
    <text evidence="3">The sequence shown here is derived from an EMBL/GenBank/DDBJ whole genome shotgun (WGS) entry which is preliminary data.</text>
</comment>
<dbReference type="InterPro" id="IPR019734">
    <property type="entry name" value="TPR_rpt"/>
</dbReference>
<evidence type="ECO:0000313" key="3">
    <source>
        <dbReference type="EMBL" id="KZL51660.1"/>
    </source>
</evidence>
<dbReference type="PANTHER" id="PTHR12558:SF13">
    <property type="entry name" value="CELL DIVISION CYCLE PROTEIN 27 HOMOLOG"/>
    <property type="match status" value="1"/>
</dbReference>
<dbReference type="SMART" id="SM00028">
    <property type="entry name" value="TPR"/>
    <property type="match status" value="5"/>
</dbReference>
<evidence type="ECO:0000256" key="2">
    <source>
        <dbReference type="SAM" id="SignalP"/>
    </source>
</evidence>
<reference evidence="3 4" key="1">
    <citation type="submission" date="2016-04" db="EMBL/GenBank/DDBJ databases">
        <title>Draft Genome Assembly of the Bloom-forming Cyanobacterium Nodularia spumigena Strain CENA596 in Shrimp Production Ponds.</title>
        <authorList>
            <person name="Popin R.V."/>
            <person name="Rigonato J."/>
            <person name="Abreu V.A."/>
            <person name="Andreote A.P."/>
            <person name="Silveira S.B."/>
            <person name="Odebrecht C."/>
            <person name="Fiore M.F."/>
        </authorList>
    </citation>
    <scope>NUCLEOTIDE SEQUENCE [LARGE SCALE GENOMIC DNA]</scope>
    <source>
        <strain evidence="3 4">CENA596</strain>
    </source>
</reference>
<feature type="chain" id="PRO_5007876519" evidence="2">
    <location>
        <begin position="28"/>
        <end position="226"/>
    </location>
</feature>
<keyword evidence="1" id="KW-0802">TPR repeat</keyword>
<dbReference type="AlphaFoldDB" id="A0A166KXI4"/>
<dbReference type="Gene3D" id="1.25.40.10">
    <property type="entry name" value="Tetratricopeptide repeat domain"/>
    <property type="match status" value="2"/>
</dbReference>
<gene>
    <name evidence="3" type="ORF">A2T98_01015</name>
</gene>
<keyword evidence="2" id="KW-0732">Signal</keyword>